<accession>A0ABS8VKJ0</accession>
<dbReference type="EMBL" id="JACEIK010005367">
    <property type="protein sequence ID" value="MCE0481323.1"/>
    <property type="molecule type" value="Genomic_DNA"/>
</dbReference>
<feature type="region of interest" description="Disordered" evidence="1">
    <location>
        <begin position="1"/>
        <end position="87"/>
    </location>
</feature>
<comment type="caution">
    <text evidence="2">The sequence shown here is derived from an EMBL/GenBank/DDBJ whole genome shotgun (WGS) entry which is preliminary data.</text>
</comment>
<evidence type="ECO:0000256" key="1">
    <source>
        <dbReference type="SAM" id="MobiDB-lite"/>
    </source>
</evidence>
<keyword evidence="3" id="KW-1185">Reference proteome</keyword>
<feature type="compositionally biased region" description="Acidic residues" evidence="1">
    <location>
        <begin position="47"/>
        <end position="60"/>
    </location>
</feature>
<proteinExistence type="predicted"/>
<organism evidence="2 3">
    <name type="scientific">Datura stramonium</name>
    <name type="common">Jimsonweed</name>
    <name type="synonym">Common thornapple</name>
    <dbReference type="NCBI Taxonomy" id="4076"/>
    <lineage>
        <taxon>Eukaryota</taxon>
        <taxon>Viridiplantae</taxon>
        <taxon>Streptophyta</taxon>
        <taxon>Embryophyta</taxon>
        <taxon>Tracheophyta</taxon>
        <taxon>Spermatophyta</taxon>
        <taxon>Magnoliopsida</taxon>
        <taxon>eudicotyledons</taxon>
        <taxon>Gunneridae</taxon>
        <taxon>Pentapetalae</taxon>
        <taxon>asterids</taxon>
        <taxon>lamiids</taxon>
        <taxon>Solanales</taxon>
        <taxon>Solanaceae</taxon>
        <taxon>Solanoideae</taxon>
        <taxon>Datureae</taxon>
        <taxon>Datura</taxon>
    </lineage>
</organism>
<reference evidence="2 3" key="1">
    <citation type="journal article" date="2021" name="BMC Genomics">
        <title>Datura genome reveals duplications of psychoactive alkaloid biosynthetic genes and high mutation rate following tissue culture.</title>
        <authorList>
            <person name="Rajewski A."/>
            <person name="Carter-House D."/>
            <person name="Stajich J."/>
            <person name="Litt A."/>
        </authorList>
    </citation>
    <scope>NUCLEOTIDE SEQUENCE [LARGE SCALE GENOMIC DNA]</scope>
    <source>
        <strain evidence="2">AR-01</strain>
    </source>
</reference>
<name>A0ABS8VKJ0_DATST</name>
<evidence type="ECO:0000313" key="3">
    <source>
        <dbReference type="Proteomes" id="UP000823775"/>
    </source>
</evidence>
<feature type="compositionally biased region" description="Acidic residues" evidence="1">
    <location>
        <begin position="24"/>
        <end position="33"/>
    </location>
</feature>
<gene>
    <name evidence="2" type="ORF">HAX54_039002</name>
</gene>
<protein>
    <submittedName>
        <fullName evidence="2">Uncharacterized protein</fullName>
    </submittedName>
</protein>
<feature type="compositionally biased region" description="Polar residues" evidence="1">
    <location>
        <begin position="1"/>
        <end position="20"/>
    </location>
</feature>
<feature type="compositionally biased region" description="Acidic residues" evidence="1">
    <location>
        <begin position="68"/>
        <end position="79"/>
    </location>
</feature>
<dbReference type="Proteomes" id="UP000823775">
    <property type="component" value="Unassembled WGS sequence"/>
</dbReference>
<sequence length="148" mass="16356">MSPRANSKAQEAAAATSSPLWSDEGSDEAESDGDNPPVDNAEKGNDDAEDSGDDDTNAEESGDKDSVVEESNEQVEDSDPATTPEARTIEYDYRMKAMKGIITLRTKDMVLHFQWMDNIIIEYKEGAEWVTGKKPIYKASLNFLAKSW</sequence>
<evidence type="ECO:0000313" key="2">
    <source>
        <dbReference type="EMBL" id="MCE0481323.1"/>
    </source>
</evidence>